<comment type="caution">
    <text evidence="1">The sequence shown here is derived from an EMBL/GenBank/DDBJ whole genome shotgun (WGS) entry which is preliminary data.</text>
</comment>
<protein>
    <submittedName>
        <fullName evidence="1">Uncharacterized protein</fullName>
    </submittedName>
</protein>
<gene>
    <name evidence="1" type="ORF">ACFP3M_10200</name>
</gene>
<dbReference type="Proteomes" id="UP001596241">
    <property type="component" value="Unassembled WGS sequence"/>
</dbReference>
<reference evidence="2" key="1">
    <citation type="journal article" date="2019" name="Int. J. Syst. Evol. Microbiol.">
        <title>The Global Catalogue of Microorganisms (GCM) 10K type strain sequencing project: providing services to taxonomists for standard genome sequencing and annotation.</title>
        <authorList>
            <consortium name="The Broad Institute Genomics Platform"/>
            <consortium name="The Broad Institute Genome Sequencing Center for Infectious Disease"/>
            <person name="Wu L."/>
            <person name="Ma J."/>
        </authorList>
    </citation>
    <scope>NUCLEOTIDE SEQUENCE [LARGE SCALE GENOMIC DNA]</scope>
    <source>
        <strain evidence="2">CGMCC 1.15809</strain>
    </source>
</reference>
<dbReference type="RefSeq" id="WP_345078930.1">
    <property type="nucleotide sequence ID" value="NZ_BAAAWG010000004.1"/>
</dbReference>
<proteinExistence type="predicted"/>
<dbReference type="EMBL" id="JBHSPW010000004">
    <property type="protein sequence ID" value="MFC5893185.1"/>
    <property type="molecule type" value="Genomic_DNA"/>
</dbReference>
<organism evidence="1 2">
    <name type="scientific">Streptomyces ramulosus</name>
    <dbReference type="NCBI Taxonomy" id="47762"/>
    <lineage>
        <taxon>Bacteria</taxon>
        <taxon>Bacillati</taxon>
        <taxon>Actinomycetota</taxon>
        <taxon>Actinomycetes</taxon>
        <taxon>Kitasatosporales</taxon>
        <taxon>Streptomycetaceae</taxon>
        <taxon>Streptomyces</taxon>
    </lineage>
</organism>
<name>A0ABW1FH04_9ACTN</name>
<sequence>MAKAVNKNCGHFLKPESVAAALGDNAFDGTLGRLQGDKGSCSITISVREAGHGTSGPLHSNVKLSLEILSWKDPALVAESVDETCHNTSAVAVTEIFQGPKGACSVWRAEPTEEFLVGGKLDVHAGDGTKRITITVHGVDGTLKQDREHALQLLADVRAEISRRT</sequence>
<evidence type="ECO:0000313" key="1">
    <source>
        <dbReference type="EMBL" id="MFC5893185.1"/>
    </source>
</evidence>
<evidence type="ECO:0000313" key="2">
    <source>
        <dbReference type="Proteomes" id="UP001596241"/>
    </source>
</evidence>
<keyword evidence="2" id="KW-1185">Reference proteome</keyword>
<accession>A0ABW1FH04</accession>